<gene>
    <name evidence="1" type="primary">266</name>
    <name evidence="1" type="ORF">G_266</name>
</gene>
<dbReference type="InterPro" id="IPR038300">
    <property type="entry name" value="SASP_sf_alpha/beta"/>
</dbReference>
<dbReference type="Proteomes" id="UP000009273">
    <property type="component" value="Segment"/>
</dbReference>
<protein>
    <submittedName>
        <fullName evidence="1">Gp266</fullName>
    </submittedName>
</protein>
<dbReference type="GeneID" id="18563481"/>
<evidence type="ECO:0000313" key="2">
    <source>
        <dbReference type="Proteomes" id="UP000009273"/>
    </source>
</evidence>
<dbReference type="EMBL" id="JN638751">
    <property type="protein sequence ID" value="AEO93525.1"/>
    <property type="molecule type" value="Genomic_DNA"/>
</dbReference>
<dbReference type="GO" id="GO:0003690">
    <property type="term" value="F:double-stranded DNA binding"/>
    <property type="evidence" value="ECO:0007669"/>
    <property type="project" value="InterPro"/>
</dbReference>
<dbReference type="InterPro" id="IPR001448">
    <property type="entry name" value="SASP_alpha/beta-type"/>
</dbReference>
<keyword evidence="2" id="KW-1185">Reference proteome</keyword>
<dbReference type="KEGG" id="vg:18563481"/>
<dbReference type="Gene3D" id="6.10.10.80">
    <property type="entry name" value="Small, acid-soluble spore protein, alpha/beta type-like"/>
    <property type="match status" value="1"/>
</dbReference>
<sequence>MAAKKKKKQILVPEAEEKMHELRYQIAKRLGYIVVNAEDWWEELTPMQKSEINGHVTKLMIDKAKMEMMNGNFKPY</sequence>
<dbReference type="RefSeq" id="YP_009015569.1">
    <property type="nucleotide sequence ID" value="NC_023719.1"/>
</dbReference>
<dbReference type="Pfam" id="PF00269">
    <property type="entry name" value="SASP"/>
    <property type="match status" value="1"/>
</dbReference>
<evidence type="ECO:0000313" key="1">
    <source>
        <dbReference type="EMBL" id="AEO93525.1"/>
    </source>
</evidence>
<organism evidence="1 2">
    <name type="scientific">Bacillus phage G</name>
    <dbReference type="NCBI Taxonomy" id="2884420"/>
    <lineage>
        <taxon>Viruses</taxon>
        <taxon>Duplodnaviria</taxon>
        <taxon>Heunggongvirae</taxon>
        <taxon>Uroviricota</taxon>
        <taxon>Caudoviricetes</taxon>
        <taxon>Donellivirus</taxon>
        <taxon>Donellivirus gee</taxon>
    </lineage>
</organism>
<dbReference type="GO" id="GO:0006265">
    <property type="term" value="P:DNA topological change"/>
    <property type="evidence" value="ECO:0007669"/>
    <property type="project" value="InterPro"/>
</dbReference>
<name>G3MA07_9CAUD</name>
<reference evidence="1 2" key="1">
    <citation type="submission" date="2011-09" db="EMBL/GenBank/DDBJ databases">
        <authorList>
            <person name="Pope W.H."/>
            <person name="Pedulla M.L."/>
            <person name="Ford M.E."/>
            <person name="Peebles C.L."/>
            <person name="Hatfull G.H."/>
            <person name="Hendrix R.W."/>
        </authorList>
    </citation>
    <scope>NUCLEOTIDE SEQUENCE [LARGE SCALE GENOMIC DNA]</scope>
    <source>
        <strain evidence="1">G</strain>
    </source>
</reference>
<accession>G3MA07</accession>
<proteinExistence type="predicted"/>